<dbReference type="PANTHER" id="PTHR10091:SF0">
    <property type="entry name" value="GALACTOSE MUTAROTASE"/>
    <property type="match status" value="1"/>
</dbReference>
<accession>A0A4U0QR16</accession>
<reference evidence="4 5" key="1">
    <citation type="submission" date="2019-04" db="EMBL/GenBank/DDBJ databases">
        <authorList>
            <person name="Li J."/>
        </authorList>
    </citation>
    <scope>NUCLEOTIDE SEQUENCE [LARGE SCALE GENOMIC DNA]</scope>
    <source>
        <strain evidence="4 5">CCTCC AB2016182</strain>
    </source>
</reference>
<dbReference type="Proteomes" id="UP000306223">
    <property type="component" value="Unassembled WGS sequence"/>
</dbReference>
<protein>
    <submittedName>
        <fullName evidence="4">Galactose mutarotase</fullName>
    </submittedName>
</protein>
<dbReference type="GO" id="GO:0033499">
    <property type="term" value="P:galactose catabolic process via UDP-galactose, Leloir pathway"/>
    <property type="evidence" value="ECO:0007669"/>
    <property type="project" value="TreeGrafter"/>
</dbReference>
<evidence type="ECO:0000256" key="3">
    <source>
        <dbReference type="ARBA" id="ARBA00023277"/>
    </source>
</evidence>
<name>A0A4U0QR16_9RHOB</name>
<dbReference type="InterPro" id="IPR047215">
    <property type="entry name" value="Galactose_mutarotase-like"/>
</dbReference>
<dbReference type="AlphaFoldDB" id="A0A4U0QR16"/>
<dbReference type="GO" id="GO:0006006">
    <property type="term" value="P:glucose metabolic process"/>
    <property type="evidence" value="ECO:0007669"/>
    <property type="project" value="TreeGrafter"/>
</dbReference>
<evidence type="ECO:0000313" key="5">
    <source>
        <dbReference type="Proteomes" id="UP000306223"/>
    </source>
</evidence>
<dbReference type="CDD" id="cd09019">
    <property type="entry name" value="galactose_mutarotase_like"/>
    <property type="match status" value="1"/>
</dbReference>
<keyword evidence="2" id="KW-0413">Isomerase</keyword>
<dbReference type="PANTHER" id="PTHR10091">
    <property type="entry name" value="ALDOSE-1-EPIMERASE"/>
    <property type="match status" value="1"/>
</dbReference>
<gene>
    <name evidence="4" type="ORF">FA740_09770</name>
</gene>
<dbReference type="OrthoDB" id="9779408at2"/>
<organism evidence="4 5">
    <name type="scientific">Paracoccus hibiscisoli</name>
    <dbReference type="NCBI Taxonomy" id="2023261"/>
    <lineage>
        <taxon>Bacteria</taxon>
        <taxon>Pseudomonadati</taxon>
        <taxon>Pseudomonadota</taxon>
        <taxon>Alphaproteobacteria</taxon>
        <taxon>Rhodobacterales</taxon>
        <taxon>Paracoccaceae</taxon>
        <taxon>Paracoccus</taxon>
    </lineage>
</organism>
<comment type="caution">
    <text evidence="4">The sequence shown here is derived from an EMBL/GenBank/DDBJ whole genome shotgun (WGS) entry which is preliminary data.</text>
</comment>
<sequence>MIDMGQLPDGQRVQAVDLQSGRLRARVLTLGGIIQDLRLDGVDHPLVLGHPDPAAYLDPFRHVGALVGRFANRIAGARFRLSGRDHAVDANEAPNCLHGGSAGASVRVWRITRAAPDAVSLALDFTDGEMGFPGAMQALATLCLSDADGVAGVTVALQATATRPTPCNLTHHGYWTLSPDGSADHLLQVAADRYLPVDDALIPLPDAPAPVAGTRFDFRTARPLGRAGLDHCFCLSDDHQPLREVASLTAPDLRLRVLTTAPGLQVYDGAHFPDAGLPGHPGQTARPQSAVAFEAQEWPDAPNRPDFPPTILRPGTVWRTETRYLLDRP</sequence>
<comment type="similarity">
    <text evidence="1">Belongs to the aldose epimerase family.</text>
</comment>
<dbReference type="InterPro" id="IPR011013">
    <property type="entry name" value="Gal_mutarotase_sf_dom"/>
</dbReference>
<dbReference type="RefSeq" id="WP_136856587.1">
    <property type="nucleotide sequence ID" value="NZ_SUNH01000012.1"/>
</dbReference>
<evidence type="ECO:0000256" key="1">
    <source>
        <dbReference type="ARBA" id="ARBA00006206"/>
    </source>
</evidence>
<dbReference type="GO" id="GO:0004034">
    <property type="term" value="F:aldose 1-epimerase activity"/>
    <property type="evidence" value="ECO:0007669"/>
    <property type="project" value="TreeGrafter"/>
</dbReference>
<keyword evidence="3" id="KW-0119">Carbohydrate metabolism</keyword>
<dbReference type="Pfam" id="PF01263">
    <property type="entry name" value="Aldose_epim"/>
    <property type="match status" value="1"/>
</dbReference>
<dbReference type="Gene3D" id="2.70.98.10">
    <property type="match status" value="1"/>
</dbReference>
<dbReference type="InterPro" id="IPR014718">
    <property type="entry name" value="GH-type_carb-bd"/>
</dbReference>
<keyword evidence="5" id="KW-1185">Reference proteome</keyword>
<proteinExistence type="inferred from homology"/>
<evidence type="ECO:0000313" key="4">
    <source>
        <dbReference type="EMBL" id="TJZ84409.1"/>
    </source>
</evidence>
<dbReference type="SUPFAM" id="SSF74650">
    <property type="entry name" value="Galactose mutarotase-like"/>
    <property type="match status" value="1"/>
</dbReference>
<dbReference type="GO" id="GO:0005737">
    <property type="term" value="C:cytoplasm"/>
    <property type="evidence" value="ECO:0007669"/>
    <property type="project" value="TreeGrafter"/>
</dbReference>
<dbReference type="EMBL" id="SUNH01000012">
    <property type="protein sequence ID" value="TJZ84409.1"/>
    <property type="molecule type" value="Genomic_DNA"/>
</dbReference>
<dbReference type="InterPro" id="IPR008183">
    <property type="entry name" value="Aldose_1/G6P_1-epimerase"/>
</dbReference>
<evidence type="ECO:0000256" key="2">
    <source>
        <dbReference type="ARBA" id="ARBA00023235"/>
    </source>
</evidence>
<dbReference type="GO" id="GO:0030246">
    <property type="term" value="F:carbohydrate binding"/>
    <property type="evidence" value="ECO:0007669"/>
    <property type="project" value="InterPro"/>
</dbReference>